<evidence type="ECO:0000313" key="1">
    <source>
        <dbReference type="EMBL" id="MBB5143963.1"/>
    </source>
</evidence>
<gene>
    <name evidence="1" type="ORF">HNQ38_002063</name>
</gene>
<comment type="caution">
    <text evidence="1">The sequence shown here is derived from an EMBL/GenBank/DDBJ whole genome shotgun (WGS) entry which is preliminary data.</text>
</comment>
<dbReference type="AlphaFoldDB" id="A0A7W8C1Q0"/>
<evidence type="ECO:0000313" key="2">
    <source>
        <dbReference type="Proteomes" id="UP000539075"/>
    </source>
</evidence>
<sequence length="98" mass="10383">MKNLVLMFCCALALVGCGTKVGAPVEIRPNVYTVDIERTQAFLSGAQMDAKRDAIQIAKDFCAQKGKQAHIQSMETQPTSDGATASVVFECADGQDGA</sequence>
<dbReference type="RefSeq" id="WP_183719970.1">
    <property type="nucleotide sequence ID" value="NZ_JACHGO010000005.1"/>
</dbReference>
<keyword evidence="2" id="KW-1185">Reference proteome</keyword>
<proteinExistence type="predicted"/>
<protein>
    <submittedName>
        <fullName evidence="1">Putative hemolysin</fullName>
    </submittedName>
</protein>
<dbReference type="Proteomes" id="UP000539075">
    <property type="component" value="Unassembled WGS sequence"/>
</dbReference>
<dbReference type="PROSITE" id="PS51257">
    <property type="entry name" value="PROKAR_LIPOPROTEIN"/>
    <property type="match status" value="1"/>
</dbReference>
<reference evidence="1 2" key="1">
    <citation type="submission" date="2020-08" db="EMBL/GenBank/DDBJ databases">
        <title>Genomic Encyclopedia of Type Strains, Phase IV (KMG-IV): sequencing the most valuable type-strain genomes for metagenomic binning, comparative biology and taxonomic classification.</title>
        <authorList>
            <person name="Goeker M."/>
        </authorList>
    </citation>
    <scope>NUCLEOTIDE SEQUENCE [LARGE SCALE GENOMIC DNA]</scope>
    <source>
        <strain evidence="1 2">DSM 11275</strain>
    </source>
</reference>
<accession>A0A7W8C1Q0</accession>
<name>A0A7W8C1Q0_9BACT</name>
<organism evidence="1 2">
    <name type="scientific">Desulfovibrio intestinalis</name>
    <dbReference type="NCBI Taxonomy" id="58621"/>
    <lineage>
        <taxon>Bacteria</taxon>
        <taxon>Pseudomonadati</taxon>
        <taxon>Thermodesulfobacteriota</taxon>
        <taxon>Desulfovibrionia</taxon>
        <taxon>Desulfovibrionales</taxon>
        <taxon>Desulfovibrionaceae</taxon>
        <taxon>Desulfovibrio</taxon>
    </lineage>
</organism>
<dbReference type="EMBL" id="JACHGO010000005">
    <property type="protein sequence ID" value="MBB5143963.1"/>
    <property type="molecule type" value="Genomic_DNA"/>
</dbReference>